<comment type="similarity">
    <text evidence="1">Belongs to the LysR transcriptional regulatory family.</text>
</comment>
<keyword evidence="3" id="KW-0238">DNA-binding</keyword>
<accession>A0ABS2DSX7</accession>
<reference evidence="6 7" key="1">
    <citation type="journal article" date="2021" name="Sci. Rep.">
        <title>The distribution of antibiotic resistance genes in chicken gut microbiota commensals.</title>
        <authorList>
            <person name="Juricova H."/>
            <person name="Matiasovicova J."/>
            <person name="Kubasova T."/>
            <person name="Cejkova D."/>
            <person name="Rychlik I."/>
        </authorList>
    </citation>
    <scope>NUCLEOTIDE SEQUENCE [LARGE SCALE GENOMIC DNA]</scope>
    <source>
        <strain evidence="6 7">An829</strain>
    </source>
</reference>
<dbReference type="Gene3D" id="3.40.190.10">
    <property type="entry name" value="Periplasmic binding protein-like II"/>
    <property type="match status" value="2"/>
</dbReference>
<dbReference type="InterPro" id="IPR005119">
    <property type="entry name" value="LysR_subst-bd"/>
</dbReference>
<dbReference type="Gene3D" id="1.10.10.10">
    <property type="entry name" value="Winged helix-like DNA-binding domain superfamily/Winged helix DNA-binding domain"/>
    <property type="match status" value="1"/>
</dbReference>
<proteinExistence type="inferred from homology"/>
<evidence type="ECO:0000256" key="4">
    <source>
        <dbReference type="ARBA" id="ARBA00023163"/>
    </source>
</evidence>
<dbReference type="PROSITE" id="PS50931">
    <property type="entry name" value="HTH_LYSR"/>
    <property type="match status" value="1"/>
</dbReference>
<comment type="caution">
    <text evidence="6">The sequence shown here is derived from an EMBL/GenBank/DDBJ whole genome shotgun (WGS) entry which is preliminary data.</text>
</comment>
<dbReference type="Pfam" id="PF00126">
    <property type="entry name" value="HTH_1"/>
    <property type="match status" value="1"/>
</dbReference>
<protein>
    <submittedName>
        <fullName evidence="6">LysR family transcriptional regulator</fullName>
    </submittedName>
</protein>
<dbReference type="SUPFAM" id="SSF46785">
    <property type="entry name" value="Winged helix' DNA-binding domain"/>
    <property type="match status" value="1"/>
</dbReference>
<name>A0ABS2DSX7_9BURK</name>
<keyword evidence="2" id="KW-0805">Transcription regulation</keyword>
<dbReference type="PANTHER" id="PTHR30126:SF94">
    <property type="entry name" value="LYSR FAMILY TRANSCRIPTIONAL REGULATOR"/>
    <property type="match status" value="1"/>
</dbReference>
<keyword evidence="7" id="KW-1185">Reference proteome</keyword>
<evidence type="ECO:0000256" key="3">
    <source>
        <dbReference type="ARBA" id="ARBA00023125"/>
    </source>
</evidence>
<gene>
    <name evidence="6" type="ORF">H6A60_04820</name>
</gene>
<dbReference type="Pfam" id="PF03466">
    <property type="entry name" value="LysR_substrate"/>
    <property type="match status" value="1"/>
</dbReference>
<organism evidence="6 7">
    <name type="scientific">Sutterella massiliensis</name>
    <dbReference type="NCBI Taxonomy" id="1816689"/>
    <lineage>
        <taxon>Bacteria</taxon>
        <taxon>Pseudomonadati</taxon>
        <taxon>Pseudomonadota</taxon>
        <taxon>Betaproteobacteria</taxon>
        <taxon>Burkholderiales</taxon>
        <taxon>Sutterellaceae</taxon>
        <taxon>Sutterella</taxon>
    </lineage>
</organism>
<dbReference type="PRINTS" id="PR00039">
    <property type="entry name" value="HTHLYSR"/>
</dbReference>
<evidence type="ECO:0000256" key="2">
    <source>
        <dbReference type="ARBA" id="ARBA00023015"/>
    </source>
</evidence>
<dbReference type="RefSeq" id="WP_205102274.1">
    <property type="nucleotide sequence ID" value="NZ_JACJJC010000005.1"/>
</dbReference>
<sequence length="363" mass="39430">MKKELRTDGKRGGAPIAVEAREQGQAAKAPARPIRSYGDLRALQPAHLAVFSQAVRAGTFSETAKVLGLTQSAVSQTIERLEAQLGLTLFDRTSRPAELTSQGREVFKLAVGLLEEAERFLEAVEGLRAGEVRSLRFGITEVAGSYASAALEAALIPRVDAFEASGGLIPKVLDDFGKGRLDVVVAPDIPADRRLIAFELMCEDYLIVCPKAAAAKDFLPVEVLLERLRLPFVSYRHESLDWCRSQGMLRMLGVAPHDAISLENTQAVASAVSAGFGWTILPPTSLWCVRHALDRVSVHSIGAVSIEKTLWAAAGAQRFRALALEAARVFRTRFETDWLPELLARKPELGRFVRASALPLPAA</sequence>
<evidence type="ECO:0000256" key="1">
    <source>
        <dbReference type="ARBA" id="ARBA00009437"/>
    </source>
</evidence>
<evidence type="ECO:0000313" key="7">
    <source>
        <dbReference type="Proteomes" id="UP000715095"/>
    </source>
</evidence>
<dbReference type="InterPro" id="IPR036390">
    <property type="entry name" value="WH_DNA-bd_sf"/>
</dbReference>
<dbReference type="PANTHER" id="PTHR30126">
    <property type="entry name" value="HTH-TYPE TRANSCRIPTIONAL REGULATOR"/>
    <property type="match status" value="1"/>
</dbReference>
<dbReference type="CDD" id="cd05466">
    <property type="entry name" value="PBP2_LTTR_substrate"/>
    <property type="match status" value="1"/>
</dbReference>
<dbReference type="SUPFAM" id="SSF53850">
    <property type="entry name" value="Periplasmic binding protein-like II"/>
    <property type="match status" value="1"/>
</dbReference>
<dbReference type="InterPro" id="IPR036388">
    <property type="entry name" value="WH-like_DNA-bd_sf"/>
</dbReference>
<evidence type="ECO:0000313" key="6">
    <source>
        <dbReference type="EMBL" id="MBM6703810.1"/>
    </source>
</evidence>
<keyword evidence="4" id="KW-0804">Transcription</keyword>
<feature type="domain" description="HTH lysR-type" evidence="5">
    <location>
        <begin position="43"/>
        <end position="100"/>
    </location>
</feature>
<evidence type="ECO:0000259" key="5">
    <source>
        <dbReference type="PROSITE" id="PS50931"/>
    </source>
</evidence>
<dbReference type="InterPro" id="IPR000847">
    <property type="entry name" value="LysR_HTH_N"/>
</dbReference>
<dbReference type="Proteomes" id="UP000715095">
    <property type="component" value="Unassembled WGS sequence"/>
</dbReference>
<dbReference type="EMBL" id="JACJJC010000005">
    <property type="protein sequence ID" value="MBM6703810.1"/>
    <property type="molecule type" value="Genomic_DNA"/>
</dbReference>